<dbReference type="OMA" id="WKEKQAG"/>
<gene>
    <name evidence="6" type="primary">PLIN3</name>
</gene>
<reference evidence="6 7" key="1">
    <citation type="journal article" date="2008" name="Nature">
        <title>Genome analysis of the platypus reveals unique signatures of evolution.</title>
        <authorList>
            <person name="Warren W.C."/>
            <person name="Hillier L.W."/>
            <person name="Marshall Graves J.A."/>
            <person name="Birney E."/>
            <person name="Ponting C.P."/>
            <person name="Grutzner F."/>
            <person name="Belov K."/>
            <person name="Miller W."/>
            <person name="Clarke L."/>
            <person name="Chinwalla A.T."/>
            <person name="Yang S.P."/>
            <person name="Heger A."/>
            <person name="Locke D.P."/>
            <person name="Miethke P."/>
            <person name="Waters P.D."/>
            <person name="Veyrunes F."/>
            <person name="Fulton L."/>
            <person name="Fulton B."/>
            <person name="Graves T."/>
            <person name="Wallis J."/>
            <person name="Puente X.S."/>
            <person name="Lopez-Otin C."/>
            <person name="Ordonez G.R."/>
            <person name="Eichler E.E."/>
            <person name="Chen L."/>
            <person name="Cheng Z."/>
            <person name="Deakin J.E."/>
            <person name="Alsop A."/>
            <person name="Thompson K."/>
            <person name="Kirby P."/>
            <person name="Papenfuss A.T."/>
            <person name="Wakefield M.J."/>
            <person name="Olender T."/>
            <person name="Lancet D."/>
            <person name="Huttley G.A."/>
            <person name="Smit A.F."/>
            <person name="Pask A."/>
            <person name="Temple-Smith P."/>
            <person name="Batzer M.A."/>
            <person name="Walker J.A."/>
            <person name="Konkel M.K."/>
            <person name="Harris R.S."/>
            <person name="Whittington C.M."/>
            <person name="Wong E.S."/>
            <person name="Gemmell N.J."/>
            <person name="Buschiazzo E."/>
            <person name="Vargas Jentzsch I.M."/>
            <person name="Merkel A."/>
            <person name="Schmitz J."/>
            <person name="Zemann A."/>
            <person name="Churakov G."/>
            <person name="Kriegs J.O."/>
            <person name="Brosius J."/>
            <person name="Murchison E.P."/>
            <person name="Sachidanandam R."/>
            <person name="Smith C."/>
            <person name="Hannon G.J."/>
            <person name="Tsend-Ayush E."/>
            <person name="McMillan D."/>
            <person name="Attenborough R."/>
            <person name="Rens W."/>
            <person name="Ferguson-Smith M."/>
            <person name="Lefevre C.M."/>
            <person name="Sharp J.A."/>
            <person name="Nicholas K.R."/>
            <person name="Ray D.A."/>
            <person name="Kube M."/>
            <person name="Reinhardt R."/>
            <person name="Pringle T.H."/>
            <person name="Taylor J."/>
            <person name="Jones R.C."/>
            <person name="Nixon B."/>
            <person name="Dacheux J.L."/>
            <person name="Niwa H."/>
            <person name="Sekita Y."/>
            <person name="Huang X."/>
            <person name="Stark A."/>
            <person name="Kheradpour P."/>
            <person name="Kellis M."/>
            <person name="Flicek P."/>
            <person name="Chen Y."/>
            <person name="Webber C."/>
            <person name="Hardison R."/>
            <person name="Nelson J."/>
            <person name="Hallsworth-Pepin K."/>
            <person name="Delehaunty K."/>
            <person name="Markovic C."/>
            <person name="Minx P."/>
            <person name="Feng Y."/>
            <person name="Kremitzki C."/>
            <person name="Mitreva M."/>
            <person name="Glasscock J."/>
            <person name="Wylie T."/>
            <person name="Wohldmann P."/>
            <person name="Thiru P."/>
            <person name="Nhan M.N."/>
            <person name="Pohl C.S."/>
            <person name="Smith S.M."/>
            <person name="Hou S."/>
            <person name="Nefedov M."/>
            <person name="de Jong P.J."/>
            <person name="Renfree M.B."/>
            <person name="Mardis E.R."/>
            <person name="Wilson R.K."/>
        </authorList>
    </citation>
    <scope>NUCLEOTIDE SEQUENCE [LARGE SCALE GENOMIC DNA]</scope>
    <source>
        <strain evidence="6 7">Glennie</strain>
    </source>
</reference>
<evidence type="ECO:0000256" key="5">
    <source>
        <dbReference type="SAM" id="MobiDB-lite"/>
    </source>
</evidence>
<comment type="similarity">
    <text evidence="2 4">Belongs to the perilipin family.</text>
</comment>
<dbReference type="AlphaFoldDB" id="A0A6I8NFJ8"/>
<dbReference type="InterPro" id="IPR004279">
    <property type="entry name" value="Perilipin"/>
</dbReference>
<feature type="region of interest" description="Disordered" evidence="5">
    <location>
        <begin position="1"/>
        <end position="39"/>
    </location>
</feature>
<proteinExistence type="inferred from homology"/>
<dbReference type="PANTHER" id="PTHR14024:SF11">
    <property type="entry name" value="PERILIPIN-3"/>
    <property type="match status" value="1"/>
</dbReference>
<dbReference type="InParanoid" id="A0A6I8NFJ8"/>
<dbReference type="GO" id="GO:0005829">
    <property type="term" value="C:cytosol"/>
    <property type="evidence" value="ECO:0000318"/>
    <property type="project" value="GO_Central"/>
</dbReference>
<keyword evidence="3" id="KW-0551">Lipid droplet</keyword>
<dbReference type="Gene3D" id="1.20.120.340">
    <property type="entry name" value="Flagellar protein FliS"/>
    <property type="match status" value="2"/>
</dbReference>
<dbReference type="SUPFAM" id="SSF109775">
    <property type="entry name" value="Mannose-6-phosphate receptor binding protein 1 (Tip47), C-terminal domain"/>
    <property type="match status" value="1"/>
</dbReference>
<dbReference type="GO" id="GO:0005811">
    <property type="term" value="C:lipid droplet"/>
    <property type="evidence" value="ECO:0000318"/>
    <property type="project" value="GO_Central"/>
</dbReference>
<comment type="subcellular location">
    <subcellularLocation>
        <location evidence="1">Lipid droplet</location>
    </subcellularLocation>
</comment>
<dbReference type="Proteomes" id="UP000002279">
    <property type="component" value="Chromosome X1"/>
</dbReference>
<protein>
    <recommendedName>
        <fullName evidence="4">Perilipin</fullName>
    </recommendedName>
</protein>
<dbReference type="GO" id="GO:0042149">
    <property type="term" value="P:cellular response to glucose starvation"/>
    <property type="evidence" value="ECO:0007669"/>
    <property type="project" value="Ensembl"/>
</dbReference>
<dbReference type="PANTHER" id="PTHR14024">
    <property type="entry name" value="PERILIPIN"/>
    <property type="match status" value="1"/>
</dbReference>
<dbReference type="Gene3D" id="3.30.720.170">
    <property type="entry name" value="Perilipin, alpha-beta domain"/>
    <property type="match status" value="1"/>
</dbReference>
<dbReference type="PIRSF" id="PIRSF036881">
    <property type="entry name" value="PAT"/>
    <property type="match status" value="1"/>
</dbReference>
<accession>A0A6I8NFJ8</accession>
<dbReference type="GO" id="GO:0010890">
    <property type="term" value="P:positive regulation of triglyceride storage"/>
    <property type="evidence" value="ECO:0000318"/>
    <property type="project" value="GO_Central"/>
</dbReference>
<dbReference type="Ensembl" id="ENSOANT00000075405.1">
    <property type="protein sequence ID" value="ENSOANP00000039998.1"/>
    <property type="gene ID" value="ENSOANG00000047773.1"/>
</dbReference>
<name>A0A6I8NFJ8_ORNAN</name>
<sequence>MSSSSSSSPTPSRLEDFTMSANGAEVGAQAEEDPTQQSVMGRVANMPLVSSTCNMVSAAYTSTKESYPYVKSVCNMAEQGVKTITAAAVSGAQPLLTKLETQIASANEYAHKGLDRLEEKLPILQQPSDKVIADTRERVSSTMTGAKDAVTSRVTGAVDMTREAVQSGMDLTKSVMTSGVNTVVGSRVGQMVLSSVDAVLGKSEEWVDNYLPMTDEELAKIATSLEGFDMASLQQQRLQQSYFVRLGSLSSKLHHRAYQHSVGKLRQTKQSTQEALMQLQQAISLVENIKQGVDQKILDGQEKLHQMWLSWNQKQLQGTEEKAAPQPEQVESQTLAMFRAITQQVQANSTTLLASVQGLPGHIQEQVQQVRRAAEELQAGFAGAGSFQALSGSLLSQSRERVGQARQALDEMLDYVAQNAPATWLVGPFAPARSELPPAPEEKAQPN</sequence>
<reference evidence="6" key="3">
    <citation type="submission" date="2025-09" db="UniProtKB">
        <authorList>
            <consortium name="Ensembl"/>
        </authorList>
    </citation>
    <scope>IDENTIFICATION</scope>
    <source>
        <strain evidence="6">Glennie</strain>
    </source>
</reference>
<dbReference type="Bgee" id="ENSOANG00000047773">
    <property type="expression patterns" value="Expressed in ovary and 7 other cell types or tissues"/>
</dbReference>
<reference evidence="6" key="2">
    <citation type="submission" date="2025-08" db="UniProtKB">
        <authorList>
            <consortium name="Ensembl"/>
        </authorList>
    </citation>
    <scope>IDENTIFICATION</scope>
    <source>
        <strain evidence="6">Glennie</strain>
    </source>
</reference>
<dbReference type="GO" id="GO:1905691">
    <property type="term" value="P:lipid droplet disassembly"/>
    <property type="evidence" value="ECO:0007669"/>
    <property type="project" value="Ensembl"/>
</dbReference>
<dbReference type="FunCoup" id="A0A6I8NFJ8">
    <property type="interactions" value="811"/>
</dbReference>
<organism evidence="6 7">
    <name type="scientific">Ornithorhynchus anatinus</name>
    <name type="common">Duckbill platypus</name>
    <dbReference type="NCBI Taxonomy" id="9258"/>
    <lineage>
        <taxon>Eukaryota</taxon>
        <taxon>Metazoa</taxon>
        <taxon>Chordata</taxon>
        <taxon>Craniata</taxon>
        <taxon>Vertebrata</taxon>
        <taxon>Euteleostomi</taxon>
        <taxon>Mammalia</taxon>
        <taxon>Monotremata</taxon>
        <taxon>Ornithorhynchidae</taxon>
        <taxon>Ornithorhynchus</taxon>
    </lineage>
</organism>
<evidence type="ECO:0000256" key="2">
    <source>
        <dbReference type="ARBA" id="ARBA00006311"/>
    </source>
</evidence>
<evidence type="ECO:0000256" key="3">
    <source>
        <dbReference type="ARBA" id="ARBA00022677"/>
    </source>
</evidence>
<evidence type="ECO:0000256" key="1">
    <source>
        <dbReference type="ARBA" id="ARBA00004502"/>
    </source>
</evidence>
<keyword evidence="7" id="KW-1185">Reference proteome</keyword>
<dbReference type="GeneTree" id="ENSGT00950000182920"/>
<dbReference type="Pfam" id="PF03036">
    <property type="entry name" value="Perilipin"/>
    <property type="match status" value="1"/>
</dbReference>
<evidence type="ECO:0000256" key="4">
    <source>
        <dbReference type="PIRNR" id="PIRNR036881"/>
    </source>
</evidence>
<dbReference type="GO" id="GO:0019915">
    <property type="term" value="P:lipid storage"/>
    <property type="evidence" value="ECO:0000318"/>
    <property type="project" value="GO_Central"/>
</dbReference>
<evidence type="ECO:0000313" key="7">
    <source>
        <dbReference type="Proteomes" id="UP000002279"/>
    </source>
</evidence>
<evidence type="ECO:0000313" key="6">
    <source>
        <dbReference type="Ensembl" id="ENSOANP00000039998.1"/>
    </source>
</evidence>